<feature type="signal peptide" evidence="1">
    <location>
        <begin position="1"/>
        <end position="20"/>
    </location>
</feature>
<evidence type="ECO:0000313" key="2">
    <source>
        <dbReference type="Proteomes" id="UP000008854"/>
    </source>
</evidence>
<keyword evidence="1" id="KW-0732">Signal</keyword>
<keyword evidence="2" id="KW-1185">Reference proteome</keyword>
<dbReference type="InParanoid" id="G4VFV9"/>
<feature type="chain" id="PRO_5030171993" evidence="1">
    <location>
        <begin position="21"/>
        <end position="87"/>
    </location>
</feature>
<protein>
    <submittedName>
        <fullName evidence="3">Secreted protein</fullName>
    </submittedName>
</protein>
<dbReference type="RefSeq" id="XP_018651426.1">
    <property type="nucleotide sequence ID" value="XM_018799659.1"/>
</dbReference>
<dbReference type="Proteomes" id="UP000008854">
    <property type="component" value="Unassembled WGS sequence"/>
</dbReference>
<dbReference type="WBParaSite" id="Smp_202260.1">
    <property type="protein sequence ID" value="Smp_202260.1"/>
    <property type="gene ID" value="Smp_202260"/>
</dbReference>
<reference evidence="2" key="1">
    <citation type="journal article" date="2012" name="PLoS Negl. Trop. Dis.">
        <title>A systematically improved high quality genome and transcriptome of the human blood fluke Schistosoma mansoni.</title>
        <authorList>
            <person name="Protasio A.V."/>
            <person name="Tsai I.J."/>
            <person name="Babbage A."/>
            <person name="Nichol S."/>
            <person name="Hunt M."/>
            <person name="Aslett M.A."/>
            <person name="De Silva N."/>
            <person name="Velarde G.S."/>
            <person name="Anderson T.J."/>
            <person name="Clark R.C."/>
            <person name="Davidson C."/>
            <person name="Dillon G.P."/>
            <person name="Holroyd N.E."/>
            <person name="LoVerde P.T."/>
            <person name="Lloyd C."/>
            <person name="McQuillan J."/>
            <person name="Oliveira G."/>
            <person name="Otto T.D."/>
            <person name="Parker-Manuel S.J."/>
            <person name="Quail M.A."/>
            <person name="Wilson R.A."/>
            <person name="Zerlotini A."/>
            <person name="Dunne D.W."/>
            <person name="Berriman M."/>
        </authorList>
    </citation>
    <scope>NUCLEOTIDE SEQUENCE [LARGE SCALE GENOMIC DNA]</scope>
    <source>
        <strain evidence="2">Puerto Rican</strain>
    </source>
</reference>
<reference evidence="3" key="2">
    <citation type="submission" date="2018-12" db="UniProtKB">
        <authorList>
            <consortium name="WormBaseParasite"/>
        </authorList>
    </citation>
    <scope>IDENTIFICATION</scope>
    <source>
        <strain evidence="3">Puerto Rican</strain>
    </source>
</reference>
<evidence type="ECO:0000313" key="3">
    <source>
        <dbReference type="WBParaSite" id="Smp_202260.1"/>
    </source>
</evidence>
<dbReference type="GeneID" id="29830547"/>
<accession>G4VFV9</accession>
<dbReference type="KEGG" id="smm:Smp_202260"/>
<name>G4VFV9_SCHMA</name>
<proteinExistence type="predicted"/>
<evidence type="ECO:0000256" key="1">
    <source>
        <dbReference type="SAM" id="SignalP"/>
    </source>
</evidence>
<organism evidence="2 3">
    <name type="scientific">Schistosoma mansoni</name>
    <name type="common">Blood fluke</name>
    <dbReference type="NCBI Taxonomy" id="6183"/>
    <lineage>
        <taxon>Eukaryota</taxon>
        <taxon>Metazoa</taxon>
        <taxon>Spiralia</taxon>
        <taxon>Lophotrochozoa</taxon>
        <taxon>Platyhelminthes</taxon>
        <taxon>Trematoda</taxon>
        <taxon>Digenea</taxon>
        <taxon>Strigeidida</taxon>
        <taxon>Schistosomatoidea</taxon>
        <taxon>Schistosomatidae</taxon>
        <taxon>Schistosoma</taxon>
    </lineage>
</organism>
<dbReference type="OrthoDB" id="10284707at2759"/>
<dbReference type="CTD" id="29830547"/>
<dbReference type="AlphaFoldDB" id="G4VFV9"/>
<dbReference type="HOGENOM" id="CLU_2486150_0_0_1"/>
<sequence>MISIVFTLVLFLHCFVKTEGLKDHTESNSPSAEKRMVYWKRFYNPNNEMMYPGEENLMFTRPRFRYTRHRYPGFAEGLYDNDELAKK</sequence>